<evidence type="ECO:0000256" key="5">
    <source>
        <dbReference type="ARBA" id="ARBA00022741"/>
    </source>
</evidence>
<dbReference type="SUPFAM" id="SSF47384">
    <property type="entry name" value="Homodimeric domain of signal transducing histidine kinase"/>
    <property type="match status" value="1"/>
</dbReference>
<dbReference type="RefSeq" id="WP_079412126.1">
    <property type="nucleotide sequence ID" value="NZ_MZGW01000003.1"/>
</dbReference>
<dbReference type="PRINTS" id="PR00344">
    <property type="entry name" value="BCTRLSENSOR"/>
</dbReference>
<comment type="catalytic activity">
    <reaction evidence="1">
        <text>ATP + protein L-histidine = ADP + protein N-phospho-L-histidine.</text>
        <dbReference type="EC" id="2.7.13.3"/>
    </reaction>
</comment>
<feature type="domain" description="Histidine kinase" evidence="9">
    <location>
        <begin position="309"/>
        <end position="520"/>
    </location>
</feature>
<dbReference type="OrthoDB" id="446411at2"/>
<evidence type="ECO:0000259" key="9">
    <source>
        <dbReference type="PROSITE" id="PS50109"/>
    </source>
</evidence>
<sequence length="524" mass="60370">MSFASKVCLIGPEEIFGVDLIEEFISNCFKNDGTCIFLGTNRLFHNIDSIHKDKIMYITDANIDTKEAIKHKDKRKIYIIVTSNWILKNIKVLIKQREYIDKLLEDKDINILTYFNIVDFPIDILEKYTKYYDKIIFDDENKRQVIDREELSNIGFLFKSIQKAEMDRRNLENNKKNLQILNDSIISFSFESDIEKVIEKSIKTCLDITNADYGSITIMFGGEKIEKEYSYADIDLTYSYRIYSNNEIVGILTLGYKEKSYKGKEDDYIINFICSSIGDFIYTFRKREDGKKLKDSTNKIKVMGEVAGGIVHDLNNIFAIIKGYTQLLQIVKGASDIKEYINTISDVTNEAIDKIKIIQDFSRNIPEEKKYILINDIIEKAIDTSKLKWQNVGYVSGKDINVILNLNSTKTLLVRENEIKESIINILFNSADSMVDGGNIYINTYDEKEYVVTEIIDEGTGIDEEFLNNIFDPFFTTKEKSTGLGLSIVKKNVEYNGGEITVESIKGEMTKCIIKIPIREEEVI</sequence>
<reference evidence="10 11" key="1">
    <citation type="submission" date="2017-03" db="EMBL/GenBank/DDBJ databases">
        <title>Genome sequence of Clostridium thermoalcaliphilum DSM 7309.</title>
        <authorList>
            <person name="Poehlein A."/>
            <person name="Daniel R."/>
        </authorList>
    </citation>
    <scope>NUCLEOTIDE SEQUENCE [LARGE SCALE GENOMIC DNA]</scope>
    <source>
        <strain evidence="10 11">DSM 7309</strain>
    </source>
</reference>
<dbReference type="Pfam" id="PF02518">
    <property type="entry name" value="HATPase_c"/>
    <property type="match status" value="1"/>
</dbReference>
<dbReference type="GO" id="GO:0000155">
    <property type="term" value="F:phosphorelay sensor kinase activity"/>
    <property type="evidence" value="ECO:0007669"/>
    <property type="project" value="InterPro"/>
</dbReference>
<accession>A0A1V4I8S7</accession>
<dbReference type="PROSITE" id="PS50109">
    <property type="entry name" value="HIS_KIN"/>
    <property type="match status" value="1"/>
</dbReference>
<organism evidence="10 11">
    <name type="scientific">Alkalithermobacter paradoxus</name>
    <dbReference type="NCBI Taxonomy" id="29349"/>
    <lineage>
        <taxon>Bacteria</taxon>
        <taxon>Bacillati</taxon>
        <taxon>Bacillota</taxon>
        <taxon>Clostridia</taxon>
        <taxon>Peptostreptococcales</taxon>
        <taxon>Tepidibacteraceae</taxon>
        <taxon>Alkalithermobacter</taxon>
    </lineage>
</organism>
<keyword evidence="5" id="KW-0547">Nucleotide-binding</keyword>
<evidence type="ECO:0000256" key="1">
    <source>
        <dbReference type="ARBA" id="ARBA00000085"/>
    </source>
</evidence>
<evidence type="ECO:0000256" key="8">
    <source>
        <dbReference type="ARBA" id="ARBA00023012"/>
    </source>
</evidence>
<dbReference type="EMBL" id="MZGW01000003">
    <property type="protein sequence ID" value="OPJ56035.1"/>
    <property type="molecule type" value="Genomic_DNA"/>
</dbReference>
<dbReference type="STRING" id="29349.CLOTH_12130"/>
<protein>
    <recommendedName>
        <fullName evidence="2">histidine kinase</fullName>
        <ecNumber evidence="2">2.7.13.3</ecNumber>
    </recommendedName>
</protein>
<keyword evidence="6 10" id="KW-0418">Kinase</keyword>
<dbReference type="SMART" id="SM00387">
    <property type="entry name" value="HATPase_c"/>
    <property type="match status" value="1"/>
</dbReference>
<dbReference type="PANTHER" id="PTHR43065">
    <property type="entry name" value="SENSOR HISTIDINE KINASE"/>
    <property type="match status" value="1"/>
</dbReference>
<proteinExistence type="predicted"/>
<evidence type="ECO:0000256" key="4">
    <source>
        <dbReference type="ARBA" id="ARBA00022679"/>
    </source>
</evidence>
<dbReference type="Proteomes" id="UP000190140">
    <property type="component" value="Unassembled WGS sequence"/>
</dbReference>
<keyword evidence="7" id="KW-0067">ATP-binding</keyword>
<keyword evidence="11" id="KW-1185">Reference proteome</keyword>
<evidence type="ECO:0000313" key="11">
    <source>
        <dbReference type="Proteomes" id="UP000190140"/>
    </source>
</evidence>
<name>A0A1V4I8S7_9FIRM</name>
<keyword evidence="4 10" id="KW-0808">Transferase</keyword>
<dbReference type="InterPro" id="IPR003594">
    <property type="entry name" value="HATPase_dom"/>
</dbReference>
<dbReference type="InterPro" id="IPR005467">
    <property type="entry name" value="His_kinase_dom"/>
</dbReference>
<gene>
    <name evidence="10" type="primary">kinE</name>
    <name evidence="10" type="ORF">CLOTH_12130</name>
</gene>
<dbReference type="PANTHER" id="PTHR43065:SF10">
    <property type="entry name" value="PEROXIDE STRESS-ACTIVATED HISTIDINE KINASE MAK3"/>
    <property type="match status" value="1"/>
</dbReference>
<evidence type="ECO:0000313" key="10">
    <source>
        <dbReference type="EMBL" id="OPJ56035.1"/>
    </source>
</evidence>
<dbReference type="InterPro" id="IPR036890">
    <property type="entry name" value="HATPase_C_sf"/>
</dbReference>
<keyword evidence="8" id="KW-0902">Two-component regulatory system</keyword>
<dbReference type="SUPFAM" id="SSF55874">
    <property type="entry name" value="ATPase domain of HSP90 chaperone/DNA topoisomerase II/histidine kinase"/>
    <property type="match status" value="1"/>
</dbReference>
<dbReference type="EC" id="2.7.13.3" evidence="2"/>
<comment type="caution">
    <text evidence="10">The sequence shown here is derived from an EMBL/GenBank/DDBJ whole genome shotgun (WGS) entry which is preliminary data.</text>
</comment>
<dbReference type="AlphaFoldDB" id="A0A1V4I8S7"/>
<evidence type="ECO:0000256" key="6">
    <source>
        <dbReference type="ARBA" id="ARBA00022777"/>
    </source>
</evidence>
<dbReference type="GO" id="GO:0005524">
    <property type="term" value="F:ATP binding"/>
    <property type="evidence" value="ECO:0007669"/>
    <property type="project" value="UniProtKB-KW"/>
</dbReference>
<dbReference type="InterPro" id="IPR036097">
    <property type="entry name" value="HisK_dim/P_sf"/>
</dbReference>
<dbReference type="Gene3D" id="3.30.565.10">
    <property type="entry name" value="Histidine kinase-like ATPase, C-terminal domain"/>
    <property type="match status" value="1"/>
</dbReference>
<evidence type="ECO:0000256" key="3">
    <source>
        <dbReference type="ARBA" id="ARBA00022553"/>
    </source>
</evidence>
<dbReference type="Gene3D" id="1.10.287.130">
    <property type="match status" value="1"/>
</dbReference>
<evidence type="ECO:0000256" key="2">
    <source>
        <dbReference type="ARBA" id="ARBA00012438"/>
    </source>
</evidence>
<dbReference type="InterPro" id="IPR003661">
    <property type="entry name" value="HisK_dim/P_dom"/>
</dbReference>
<dbReference type="CDD" id="cd00082">
    <property type="entry name" value="HisKA"/>
    <property type="match status" value="1"/>
</dbReference>
<evidence type="ECO:0000256" key="7">
    <source>
        <dbReference type="ARBA" id="ARBA00022840"/>
    </source>
</evidence>
<dbReference type="InterPro" id="IPR004358">
    <property type="entry name" value="Sig_transdc_His_kin-like_C"/>
</dbReference>
<keyword evidence="3" id="KW-0597">Phosphoprotein</keyword>